<accession>A0ABT1LEW4</accession>
<comment type="similarity">
    <text evidence="2">Belongs to the binding-protein-dependent transport system permease family. HisMQ subfamily.</text>
</comment>
<evidence type="ECO:0000313" key="10">
    <source>
        <dbReference type="EMBL" id="MCP8940035.1"/>
    </source>
</evidence>
<dbReference type="RefSeq" id="WP_254744308.1">
    <property type="nucleotide sequence ID" value="NZ_JANCLU010000016.1"/>
</dbReference>
<feature type="domain" description="ABC transmembrane type-1" evidence="9">
    <location>
        <begin position="21"/>
        <end position="209"/>
    </location>
</feature>
<dbReference type="EMBL" id="JANCLU010000016">
    <property type="protein sequence ID" value="MCP8940035.1"/>
    <property type="molecule type" value="Genomic_DNA"/>
</dbReference>
<dbReference type="Gene3D" id="1.10.3720.10">
    <property type="entry name" value="MetI-like"/>
    <property type="match status" value="1"/>
</dbReference>
<protein>
    <submittedName>
        <fullName evidence="10">Amino acid ABC transporter permease</fullName>
    </submittedName>
</protein>
<gene>
    <name evidence="10" type="ORF">NK718_16025</name>
</gene>
<evidence type="ECO:0000256" key="5">
    <source>
        <dbReference type="ARBA" id="ARBA00022692"/>
    </source>
</evidence>
<keyword evidence="7 8" id="KW-0472">Membrane</keyword>
<keyword evidence="4" id="KW-1003">Cell membrane</keyword>
<organism evidence="10 11">
    <name type="scientific">Alsobacter ponti</name>
    <dbReference type="NCBI Taxonomy" id="2962936"/>
    <lineage>
        <taxon>Bacteria</taxon>
        <taxon>Pseudomonadati</taxon>
        <taxon>Pseudomonadota</taxon>
        <taxon>Alphaproteobacteria</taxon>
        <taxon>Hyphomicrobiales</taxon>
        <taxon>Alsobacteraceae</taxon>
        <taxon>Alsobacter</taxon>
    </lineage>
</organism>
<evidence type="ECO:0000256" key="6">
    <source>
        <dbReference type="ARBA" id="ARBA00022989"/>
    </source>
</evidence>
<evidence type="ECO:0000256" key="7">
    <source>
        <dbReference type="ARBA" id="ARBA00023136"/>
    </source>
</evidence>
<keyword evidence="3 8" id="KW-0813">Transport</keyword>
<dbReference type="InterPro" id="IPR043429">
    <property type="entry name" value="ArtM/GltK/GlnP/TcyL/YhdX-like"/>
</dbReference>
<dbReference type="CDD" id="cd06261">
    <property type="entry name" value="TM_PBP2"/>
    <property type="match status" value="1"/>
</dbReference>
<evidence type="ECO:0000259" key="9">
    <source>
        <dbReference type="PROSITE" id="PS50928"/>
    </source>
</evidence>
<proteinExistence type="inferred from homology"/>
<keyword evidence="5 8" id="KW-0812">Transmembrane</keyword>
<dbReference type="InterPro" id="IPR000515">
    <property type="entry name" value="MetI-like"/>
</dbReference>
<name>A0ABT1LEW4_9HYPH</name>
<reference evidence="10 11" key="1">
    <citation type="submission" date="2022-07" db="EMBL/GenBank/DDBJ databases">
        <authorList>
            <person name="Li W.-J."/>
            <person name="Deng Q.-Q."/>
        </authorList>
    </citation>
    <scope>NUCLEOTIDE SEQUENCE [LARGE SCALE GENOMIC DNA]</scope>
    <source>
        <strain evidence="10 11">SYSU M60028</strain>
    </source>
</reference>
<feature type="transmembrane region" description="Helical" evidence="8">
    <location>
        <begin position="146"/>
        <end position="170"/>
    </location>
</feature>
<dbReference type="Proteomes" id="UP001205890">
    <property type="component" value="Unassembled WGS sequence"/>
</dbReference>
<evidence type="ECO:0000256" key="2">
    <source>
        <dbReference type="ARBA" id="ARBA00010072"/>
    </source>
</evidence>
<evidence type="ECO:0000256" key="4">
    <source>
        <dbReference type="ARBA" id="ARBA00022475"/>
    </source>
</evidence>
<evidence type="ECO:0000256" key="8">
    <source>
        <dbReference type="RuleBase" id="RU363032"/>
    </source>
</evidence>
<keyword evidence="6 8" id="KW-1133">Transmembrane helix</keyword>
<dbReference type="PANTHER" id="PTHR30614">
    <property type="entry name" value="MEMBRANE COMPONENT OF AMINO ACID ABC TRANSPORTER"/>
    <property type="match status" value="1"/>
</dbReference>
<evidence type="ECO:0000256" key="3">
    <source>
        <dbReference type="ARBA" id="ARBA00022448"/>
    </source>
</evidence>
<dbReference type="InterPro" id="IPR035906">
    <property type="entry name" value="MetI-like_sf"/>
</dbReference>
<dbReference type="InterPro" id="IPR010065">
    <property type="entry name" value="AA_ABC_transptr_permease_3TM"/>
</dbReference>
<evidence type="ECO:0000256" key="1">
    <source>
        <dbReference type="ARBA" id="ARBA00004429"/>
    </source>
</evidence>
<keyword evidence="11" id="KW-1185">Reference proteome</keyword>
<dbReference type="SUPFAM" id="SSF161098">
    <property type="entry name" value="MetI-like"/>
    <property type="match status" value="1"/>
</dbReference>
<feature type="transmembrane region" description="Helical" evidence="8">
    <location>
        <begin position="190"/>
        <end position="217"/>
    </location>
</feature>
<evidence type="ECO:0000313" key="11">
    <source>
        <dbReference type="Proteomes" id="UP001205890"/>
    </source>
</evidence>
<feature type="transmembrane region" description="Helical" evidence="8">
    <location>
        <begin position="20"/>
        <end position="45"/>
    </location>
</feature>
<comment type="caution">
    <text evidence="10">The sequence shown here is derived from an EMBL/GenBank/DDBJ whole genome shotgun (WGS) entry which is preliminary data.</text>
</comment>
<dbReference type="PROSITE" id="PS50928">
    <property type="entry name" value="ABC_TM1"/>
    <property type="match status" value="1"/>
</dbReference>
<dbReference type="NCBIfam" id="TIGR01726">
    <property type="entry name" value="HEQRo_perm_3TM"/>
    <property type="match status" value="1"/>
</dbReference>
<sequence>MGYTFQFGTVLGYWPQFLEGAWLTVKLSAFAMTFGLAVGILCALARSYGPKPLAWAAAVYVEFIRNTPFLIQLYFVFFALPNAGIRLDPTKAALLAMTINLGAYSTEIVRAGLESIPAGQIEAGRALGLNRLQIIRFIVLLPAIKAVYPALTSQFILVLLGSSIVSAIAAEELTAFANTLNMQTFRSFEIYAIVTLIYIALAFGFRAVFAGVHAVLFPQRAG</sequence>
<dbReference type="Pfam" id="PF00528">
    <property type="entry name" value="BPD_transp_1"/>
    <property type="match status" value="1"/>
</dbReference>
<dbReference type="PANTHER" id="PTHR30614:SF35">
    <property type="entry name" value="ABC TRANSPORTER PERMEASE PROTEIN"/>
    <property type="match status" value="1"/>
</dbReference>
<comment type="subcellular location">
    <subcellularLocation>
        <location evidence="1">Cell inner membrane</location>
        <topology evidence="1">Multi-pass membrane protein</topology>
    </subcellularLocation>
    <subcellularLocation>
        <location evidence="8">Cell membrane</location>
        <topology evidence="8">Multi-pass membrane protein</topology>
    </subcellularLocation>
</comment>